<dbReference type="Proteomes" id="UP001626550">
    <property type="component" value="Unassembled WGS sequence"/>
</dbReference>
<dbReference type="InterPro" id="IPR002155">
    <property type="entry name" value="Thiolase"/>
</dbReference>
<dbReference type="CDD" id="cd00751">
    <property type="entry name" value="thiolase"/>
    <property type="match status" value="1"/>
</dbReference>
<evidence type="ECO:0000256" key="4">
    <source>
        <dbReference type="PIRSR" id="PIRSR000429-1"/>
    </source>
</evidence>
<keyword evidence="2 5" id="KW-0808">Transferase</keyword>
<dbReference type="PROSITE" id="PS00737">
    <property type="entry name" value="THIOLASE_2"/>
    <property type="match status" value="1"/>
</dbReference>
<dbReference type="PANTHER" id="PTHR18919:SF107">
    <property type="entry name" value="ACETYL-COA ACETYLTRANSFERASE, CYTOSOLIC"/>
    <property type="match status" value="1"/>
</dbReference>
<keyword evidence="9" id="KW-1185">Reference proteome</keyword>
<dbReference type="Pfam" id="PF00108">
    <property type="entry name" value="Thiolase_N"/>
    <property type="match status" value="1"/>
</dbReference>
<sequence length="402" mass="42595">MTALKSGVFIVSAKRTAFGAFGGKLKSISCTSLGEVAAKSCISAINLDPKLIDTVVFGNVIQSNKDTAYLARHVALRAGSNISTPALTLNRLCGSGFQAIISAIHDLLIGGYNIALAGGSENMSEVPFVVRDVRFGTRLGIDYKFEDPLMGTLFDHHVKTPMAITAENLAKDYKLSREDCDRYALQSQQRWKKAFDSGVFTPELAPITLKGKKGPEEFLRDEHPRDTTTESLAKLPPVFLKDGVVTAGNASGVCDGAGALLLVTEEALSKHNLTPLARVSAYSISGCDPTRMGIGPVPAIDSMMKALGKDRSQINNHFDLIEVNEAFAAQYLAVEKELGLDPSKTNINGGAISLGHPVGASGARIMTHLAHQMAQNSKIKKTVGSACIGGGQGIAIALESPN</sequence>
<evidence type="ECO:0000259" key="6">
    <source>
        <dbReference type="Pfam" id="PF00108"/>
    </source>
</evidence>
<comment type="similarity">
    <text evidence="1 5">Belongs to the thiolase-like superfamily. Thiolase family.</text>
</comment>
<dbReference type="EMBL" id="JBJKFK010000014">
    <property type="protein sequence ID" value="KAL3321036.1"/>
    <property type="molecule type" value="Genomic_DNA"/>
</dbReference>
<feature type="active site" description="Proton acceptor" evidence="4">
    <location>
        <position position="356"/>
    </location>
</feature>
<dbReference type="InterPro" id="IPR020616">
    <property type="entry name" value="Thiolase_N"/>
</dbReference>
<evidence type="ECO:0000256" key="2">
    <source>
        <dbReference type="ARBA" id="ARBA00022679"/>
    </source>
</evidence>
<dbReference type="InterPro" id="IPR020617">
    <property type="entry name" value="Thiolase_C"/>
</dbReference>
<dbReference type="FunFam" id="3.40.47.10:FF:000010">
    <property type="entry name" value="Acetyl-CoA acetyltransferase (Thiolase)"/>
    <property type="match status" value="1"/>
</dbReference>
<dbReference type="Gene3D" id="3.40.47.10">
    <property type="match status" value="2"/>
</dbReference>
<proteinExistence type="inferred from homology"/>
<dbReference type="AlphaFoldDB" id="A0ABD2QRC6"/>
<evidence type="ECO:0000256" key="1">
    <source>
        <dbReference type="ARBA" id="ARBA00010982"/>
    </source>
</evidence>
<dbReference type="SUPFAM" id="SSF53901">
    <property type="entry name" value="Thiolase-like"/>
    <property type="match status" value="2"/>
</dbReference>
<dbReference type="InterPro" id="IPR020613">
    <property type="entry name" value="Thiolase_CS"/>
</dbReference>
<dbReference type="InterPro" id="IPR016039">
    <property type="entry name" value="Thiolase-like"/>
</dbReference>
<gene>
    <name evidence="8" type="primary">ACAA2</name>
    <name evidence="8" type="ORF">Ciccas_000274</name>
</gene>
<dbReference type="PROSITE" id="PS00098">
    <property type="entry name" value="THIOLASE_1"/>
    <property type="match status" value="1"/>
</dbReference>
<feature type="active site" description="Acyl-thioester intermediate" evidence="4">
    <location>
        <position position="93"/>
    </location>
</feature>
<accession>A0ABD2QRC6</accession>
<name>A0ABD2QRC6_9PLAT</name>
<organism evidence="8 9">
    <name type="scientific">Cichlidogyrus casuarinus</name>
    <dbReference type="NCBI Taxonomy" id="1844966"/>
    <lineage>
        <taxon>Eukaryota</taxon>
        <taxon>Metazoa</taxon>
        <taxon>Spiralia</taxon>
        <taxon>Lophotrochozoa</taxon>
        <taxon>Platyhelminthes</taxon>
        <taxon>Monogenea</taxon>
        <taxon>Monopisthocotylea</taxon>
        <taxon>Dactylogyridea</taxon>
        <taxon>Ancyrocephalidae</taxon>
        <taxon>Cichlidogyrus</taxon>
    </lineage>
</organism>
<feature type="domain" description="Thiolase C-terminal" evidence="7">
    <location>
        <begin position="273"/>
        <end position="399"/>
    </location>
</feature>
<evidence type="ECO:0000256" key="5">
    <source>
        <dbReference type="RuleBase" id="RU003557"/>
    </source>
</evidence>
<dbReference type="InterPro" id="IPR020615">
    <property type="entry name" value="Thiolase_acyl_enz_int_AS"/>
</dbReference>
<dbReference type="PIRSF" id="PIRSF000429">
    <property type="entry name" value="Ac-CoA_Ac_transf"/>
    <property type="match status" value="1"/>
</dbReference>
<evidence type="ECO:0000259" key="7">
    <source>
        <dbReference type="Pfam" id="PF02803"/>
    </source>
</evidence>
<feature type="domain" description="Thiolase N-terminal" evidence="6">
    <location>
        <begin position="8"/>
        <end position="266"/>
    </location>
</feature>
<evidence type="ECO:0000256" key="3">
    <source>
        <dbReference type="ARBA" id="ARBA00023315"/>
    </source>
</evidence>
<evidence type="ECO:0000313" key="9">
    <source>
        <dbReference type="Proteomes" id="UP001626550"/>
    </source>
</evidence>
<feature type="active site" description="Proton acceptor" evidence="4">
    <location>
        <position position="387"/>
    </location>
</feature>
<comment type="caution">
    <text evidence="8">The sequence shown here is derived from an EMBL/GenBank/DDBJ whole genome shotgun (WGS) entry which is preliminary data.</text>
</comment>
<dbReference type="GO" id="GO:0016746">
    <property type="term" value="F:acyltransferase activity"/>
    <property type="evidence" value="ECO:0007669"/>
    <property type="project" value="UniProtKB-KW"/>
</dbReference>
<dbReference type="PANTHER" id="PTHR18919">
    <property type="entry name" value="ACETYL-COA C-ACYLTRANSFERASE"/>
    <property type="match status" value="1"/>
</dbReference>
<dbReference type="Pfam" id="PF02803">
    <property type="entry name" value="Thiolase_C"/>
    <property type="match status" value="1"/>
</dbReference>
<protein>
    <submittedName>
        <fullName evidence="8">3-ketoacyl-CoA thiolase, mitochondrial</fullName>
    </submittedName>
</protein>
<keyword evidence="3 5" id="KW-0012">Acyltransferase</keyword>
<dbReference type="NCBIfam" id="TIGR01930">
    <property type="entry name" value="AcCoA-C-Actrans"/>
    <property type="match status" value="1"/>
</dbReference>
<reference evidence="8 9" key="1">
    <citation type="submission" date="2024-11" db="EMBL/GenBank/DDBJ databases">
        <title>Adaptive evolution of stress response genes in parasites aligns with host niche diversity.</title>
        <authorList>
            <person name="Hahn C."/>
            <person name="Resl P."/>
        </authorList>
    </citation>
    <scope>NUCLEOTIDE SEQUENCE [LARGE SCALE GENOMIC DNA]</scope>
    <source>
        <strain evidence="8">EGGRZ-B1_66</strain>
        <tissue evidence="8">Body</tissue>
    </source>
</reference>
<evidence type="ECO:0000313" key="8">
    <source>
        <dbReference type="EMBL" id="KAL3321036.1"/>
    </source>
</evidence>